<dbReference type="HOGENOM" id="CLU_1642511_0_0_12"/>
<keyword evidence="6" id="KW-1185">Reference proteome</keyword>
<dbReference type="EMBL" id="CP006939">
    <property type="protein sequence ID" value="AHC14628.1"/>
    <property type="molecule type" value="Genomic_DNA"/>
</dbReference>
<dbReference type="Proteomes" id="UP000018680">
    <property type="component" value="Chromosome"/>
</dbReference>
<evidence type="ECO:0000256" key="3">
    <source>
        <dbReference type="ARBA" id="ARBA00022795"/>
    </source>
</evidence>
<evidence type="ECO:0008006" key="7">
    <source>
        <dbReference type="Google" id="ProtNLM"/>
    </source>
</evidence>
<accession>V5WFR9</accession>
<organism evidence="5 6">
    <name type="scientific">Salinispira pacifica</name>
    <dbReference type="NCBI Taxonomy" id="1307761"/>
    <lineage>
        <taxon>Bacteria</taxon>
        <taxon>Pseudomonadati</taxon>
        <taxon>Spirochaetota</taxon>
        <taxon>Spirochaetia</taxon>
        <taxon>Spirochaetales</taxon>
        <taxon>Spirochaetaceae</taxon>
        <taxon>Salinispira</taxon>
    </lineage>
</organism>
<dbReference type="eggNOG" id="ENOG502ZGNJ">
    <property type="taxonomic scope" value="Bacteria"/>
</dbReference>
<protein>
    <recommendedName>
        <fullName evidence="7">FlgN protein</fullName>
    </recommendedName>
</protein>
<evidence type="ECO:0000256" key="1">
    <source>
        <dbReference type="ARBA" id="ARBA00002397"/>
    </source>
</evidence>
<dbReference type="RefSeq" id="WP_024267552.1">
    <property type="nucleotide sequence ID" value="NC_023035.1"/>
</dbReference>
<gene>
    <name evidence="5" type="ORF">L21SP2_1227</name>
</gene>
<evidence type="ECO:0000313" key="6">
    <source>
        <dbReference type="Proteomes" id="UP000018680"/>
    </source>
</evidence>
<sequence>MTVQEFQSILETQTVLFQQLSEHQVNLQEAVIEKDYPGAEKSISAMKELSEGIRDCETRRQLAFEELLNQMNISPEFGLTMLFATLEDGQREKLASAFRELKIAVLQVRTVNEGIMAYSGSQLETMEGIVDELYPQRRDGTYTSRGMHSTSAQPVVLDHSL</sequence>
<comment type="similarity">
    <text evidence="2">Belongs to the FlgN family.</text>
</comment>
<dbReference type="STRING" id="1307761.L21SP2_1227"/>
<name>V5WFR9_9SPIO</name>
<proteinExistence type="inferred from homology"/>
<dbReference type="Pfam" id="PF05130">
    <property type="entry name" value="FlgN"/>
    <property type="match status" value="1"/>
</dbReference>
<dbReference type="SUPFAM" id="SSF140566">
    <property type="entry name" value="FlgN-like"/>
    <property type="match status" value="1"/>
</dbReference>
<evidence type="ECO:0000256" key="4">
    <source>
        <dbReference type="SAM" id="MobiDB-lite"/>
    </source>
</evidence>
<reference evidence="5 6" key="1">
    <citation type="journal article" date="2015" name="Stand. Genomic Sci.">
        <title>Complete genome sequence and description of Salinispira pacifica gen. nov., sp. nov., a novel spirochaete isolated form a hypersaline microbial mat.</title>
        <authorList>
            <person name="Ben Hania W."/>
            <person name="Joseph M."/>
            <person name="Schumann P."/>
            <person name="Bunk B."/>
            <person name="Fiebig A."/>
            <person name="Sproer C."/>
            <person name="Klenk H.P."/>
            <person name="Fardeau M.L."/>
            <person name="Spring S."/>
        </authorList>
    </citation>
    <scope>NUCLEOTIDE SEQUENCE [LARGE SCALE GENOMIC DNA]</scope>
    <source>
        <strain evidence="5 6">L21-RPul-D2</strain>
    </source>
</reference>
<dbReference type="InterPro" id="IPR007809">
    <property type="entry name" value="FlgN-like"/>
</dbReference>
<keyword evidence="3" id="KW-1005">Bacterial flagellum biogenesis</keyword>
<dbReference type="Gene3D" id="1.20.58.300">
    <property type="entry name" value="FlgN-like"/>
    <property type="match status" value="1"/>
</dbReference>
<dbReference type="KEGG" id="slr:L21SP2_1227"/>
<evidence type="ECO:0000313" key="5">
    <source>
        <dbReference type="EMBL" id="AHC14628.1"/>
    </source>
</evidence>
<comment type="function">
    <text evidence="1">Required for the efficient initiation of filament assembly.</text>
</comment>
<dbReference type="GO" id="GO:0044780">
    <property type="term" value="P:bacterial-type flagellum assembly"/>
    <property type="evidence" value="ECO:0007669"/>
    <property type="project" value="InterPro"/>
</dbReference>
<evidence type="ECO:0000256" key="2">
    <source>
        <dbReference type="ARBA" id="ARBA00007703"/>
    </source>
</evidence>
<dbReference type="AlphaFoldDB" id="V5WFR9"/>
<feature type="compositionally biased region" description="Polar residues" evidence="4">
    <location>
        <begin position="141"/>
        <end position="153"/>
    </location>
</feature>
<dbReference type="InterPro" id="IPR036679">
    <property type="entry name" value="FlgN-like_sf"/>
</dbReference>
<feature type="region of interest" description="Disordered" evidence="4">
    <location>
        <begin position="140"/>
        <end position="161"/>
    </location>
</feature>